<dbReference type="EMBL" id="BPLF01000001">
    <property type="protein sequence ID" value="GIX62161.1"/>
    <property type="molecule type" value="Genomic_DNA"/>
</dbReference>
<keyword evidence="1" id="KW-0131">Cell cycle</keyword>
<evidence type="ECO:0000313" key="2">
    <source>
        <dbReference type="Proteomes" id="UP001497744"/>
    </source>
</evidence>
<dbReference type="GeneID" id="94193642"/>
<accession>A0AAV4LPW8</accession>
<reference evidence="1 2" key="1">
    <citation type="submission" date="2021-06" db="EMBL/GenBank/DDBJ databases">
        <title>Genome sequence of Babesia caballi.</title>
        <authorList>
            <person name="Yamagishi J."/>
            <person name="Kidaka T."/>
            <person name="Ochi A."/>
        </authorList>
    </citation>
    <scope>NUCLEOTIDE SEQUENCE [LARGE SCALE GENOMIC DNA]</scope>
    <source>
        <strain evidence="1">USDA-D6B2</strain>
    </source>
</reference>
<protein>
    <submittedName>
        <fullName evidence="1">Cell division protein FtsK</fullName>
    </submittedName>
</protein>
<sequence length="101" mass="11307">MGERVEVWAAVGFRASTVEEAVEVIVGAGCCAVSGALHLKKFGWQRIFRFTHEQLEEEGYRAGQGLERTGKDGGGRMGLGSRTCKACKYFQQKFWNFVGWR</sequence>
<comment type="caution">
    <text evidence="1">The sequence shown here is derived from an EMBL/GenBank/DDBJ whole genome shotgun (WGS) entry which is preliminary data.</text>
</comment>
<dbReference type="GO" id="GO:0051301">
    <property type="term" value="P:cell division"/>
    <property type="evidence" value="ECO:0007669"/>
    <property type="project" value="UniProtKB-KW"/>
</dbReference>
<evidence type="ECO:0000313" key="1">
    <source>
        <dbReference type="EMBL" id="GIX62161.1"/>
    </source>
</evidence>
<dbReference type="RefSeq" id="XP_067714230.1">
    <property type="nucleotide sequence ID" value="XM_067858129.1"/>
</dbReference>
<organism evidence="1 2">
    <name type="scientific">Babesia caballi</name>
    <dbReference type="NCBI Taxonomy" id="5871"/>
    <lineage>
        <taxon>Eukaryota</taxon>
        <taxon>Sar</taxon>
        <taxon>Alveolata</taxon>
        <taxon>Apicomplexa</taxon>
        <taxon>Aconoidasida</taxon>
        <taxon>Piroplasmida</taxon>
        <taxon>Babesiidae</taxon>
        <taxon>Babesia</taxon>
    </lineage>
</organism>
<proteinExistence type="predicted"/>
<keyword evidence="2" id="KW-1185">Reference proteome</keyword>
<keyword evidence="1" id="KW-0132">Cell division</keyword>
<gene>
    <name evidence="1" type="ORF">BcabD6B2_15960</name>
</gene>
<dbReference type="AlphaFoldDB" id="A0AAV4LPW8"/>
<dbReference type="Proteomes" id="UP001497744">
    <property type="component" value="Unassembled WGS sequence"/>
</dbReference>
<name>A0AAV4LPW8_BABCB</name>